<name>A0A7S1RDN9_ALECA</name>
<dbReference type="EMBL" id="HBGE01067213">
    <property type="protein sequence ID" value="CAD9163560.1"/>
    <property type="molecule type" value="Transcribed_RNA"/>
</dbReference>
<evidence type="ECO:0000256" key="1">
    <source>
        <dbReference type="SAM" id="MobiDB-lite"/>
    </source>
</evidence>
<protein>
    <recommendedName>
        <fullName evidence="2">Serine aminopeptidase S33 domain-containing protein</fullName>
    </recommendedName>
</protein>
<dbReference type="InterPro" id="IPR052920">
    <property type="entry name" value="DNA-binding_regulatory"/>
</dbReference>
<evidence type="ECO:0000259" key="2">
    <source>
        <dbReference type="Pfam" id="PF12146"/>
    </source>
</evidence>
<sequence>MGTSSSRRSTAAASSEAAGNEGEASEASSEWIGPEGVAQGYEELVNAIIRPPRMQYNPAKDLGPAEFRHCGKRFLREDVELTNNRKMKMQCSWWKFNPEDAPAPQLPVVIYLHGNAACRIAAIELLKHLLNSAVTVFAVDFTGSGLSEGEHVSLGYFEREDVEAAIAHLRASGEVSTVGLWGHSMGATTALLYGDRDPTIAAMVLDSPFTDLMALANELANNAREQGLRVPGFAISMAAGLIRRSVRRRAKFDPKDVAPIQNCGKCFIPALFAHGEKDIFIKPHHSEQLHAAYAGDKNLILFDGDHNSERPDFFFDSAVIFLRQTLGVKDEHCLDVNASRSGSDTFGQGDSLFNNGARALRRTEEEMMRQAMMLSIQQGVQPAAAVTVPQEVLQQAVQSFQAVTGVGGDTAMYYVYAALSQGEPVDFAIQQYFDNDCTQAPAGWRPPAS</sequence>
<organism evidence="3">
    <name type="scientific">Alexandrium catenella</name>
    <name type="common">Red tide dinoflagellate</name>
    <name type="synonym">Gonyaulax catenella</name>
    <dbReference type="NCBI Taxonomy" id="2925"/>
    <lineage>
        <taxon>Eukaryota</taxon>
        <taxon>Sar</taxon>
        <taxon>Alveolata</taxon>
        <taxon>Dinophyceae</taxon>
        <taxon>Gonyaulacales</taxon>
        <taxon>Pyrocystaceae</taxon>
        <taxon>Alexandrium</taxon>
    </lineage>
</organism>
<dbReference type="AlphaFoldDB" id="A0A7S1RDN9"/>
<dbReference type="PANTHER" id="PTHR43358">
    <property type="entry name" value="ALPHA/BETA-HYDROLASE"/>
    <property type="match status" value="1"/>
</dbReference>
<dbReference type="Pfam" id="PF12146">
    <property type="entry name" value="Hydrolase_4"/>
    <property type="match status" value="1"/>
</dbReference>
<reference evidence="3" key="1">
    <citation type="submission" date="2021-01" db="EMBL/GenBank/DDBJ databases">
        <authorList>
            <person name="Corre E."/>
            <person name="Pelletier E."/>
            <person name="Niang G."/>
            <person name="Scheremetjew M."/>
            <person name="Finn R."/>
            <person name="Kale V."/>
            <person name="Holt S."/>
            <person name="Cochrane G."/>
            <person name="Meng A."/>
            <person name="Brown T."/>
            <person name="Cohen L."/>
        </authorList>
    </citation>
    <scope>NUCLEOTIDE SEQUENCE</scope>
    <source>
        <strain evidence="3">OF101</strain>
    </source>
</reference>
<feature type="compositionally biased region" description="Low complexity" evidence="1">
    <location>
        <begin position="1"/>
        <end position="30"/>
    </location>
</feature>
<feature type="domain" description="Serine aminopeptidase S33" evidence="2">
    <location>
        <begin position="108"/>
        <end position="216"/>
    </location>
</feature>
<dbReference type="SUPFAM" id="SSF53474">
    <property type="entry name" value="alpha/beta-Hydrolases"/>
    <property type="match status" value="1"/>
</dbReference>
<gene>
    <name evidence="3" type="ORF">ACAT0790_LOCUS40325</name>
</gene>
<dbReference type="Gene3D" id="3.40.50.1820">
    <property type="entry name" value="alpha/beta hydrolase"/>
    <property type="match status" value="1"/>
</dbReference>
<proteinExistence type="predicted"/>
<dbReference type="InterPro" id="IPR029058">
    <property type="entry name" value="AB_hydrolase_fold"/>
</dbReference>
<evidence type="ECO:0000313" key="3">
    <source>
        <dbReference type="EMBL" id="CAD9163560.1"/>
    </source>
</evidence>
<accession>A0A7S1RDN9</accession>
<dbReference type="InterPro" id="IPR022742">
    <property type="entry name" value="Hydrolase_4"/>
</dbReference>
<dbReference type="PANTHER" id="PTHR43358:SF4">
    <property type="entry name" value="ALPHA_BETA HYDROLASE FOLD-1 DOMAIN-CONTAINING PROTEIN"/>
    <property type="match status" value="1"/>
</dbReference>
<feature type="region of interest" description="Disordered" evidence="1">
    <location>
        <begin position="1"/>
        <end position="32"/>
    </location>
</feature>